<sequence length="125" mass="14195">MTNTVEVDGSKDEGYEALDEGVEEDEDEKEETEVIHSYKDVMKKYLYQLYCECGALCDGSRKPVTVNVSNAVSVLTLRQPNYINCDSTLLGRWCYEIGVERHLHQEEPNLSEDTSTARLMQGSLH</sequence>
<keyword evidence="3" id="KW-1185">Reference proteome</keyword>
<evidence type="ECO:0000256" key="1">
    <source>
        <dbReference type="SAM" id="MobiDB-lite"/>
    </source>
</evidence>
<dbReference type="Proteomes" id="UP000031443">
    <property type="component" value="Unassembled WGS sequence"/>
</dbReference>
<reference evidence="3" key="1">
    <citation type="journal article" date="2013" name="Nat. Genet.">
        <title>The draft genomes of soft-shell turtle and green sea turtle yield insights into the development and evolution of the turtle-specific body plan.</title>
        <authorList>
            <person name="Wang Z."/>
            <person name="Pascual-Anaya J."/>
            <person name="Zadissa A."/>
            <person name="Li W."/>
            <person name="Niimura Y."/>
            <person name="Huang Z."/>
            <person name="Li C."/>
            <person name="White S."/>
            <person name="Xiong Z."/>
            <person name="Fang D."/>
            <person name="Wang B."/>
            <person name="Ming Y."/>
            <person name="Chen Y."/>
            <person name="Zheng Y."/>
            <person name="Kuraku S."/>
            <person name="Pignatelli M."/>
            <person name="Herrero J."/>
            <person name="Beal K."/>
            <person name="Nozawa M."/>
            <person name="Li Q."/>
            <person name="Wang J."/>
            <person name="Zhang H."/>
            <person name="Yu L."/>
            <person name="Shigenobu S."/>
            <person name="Wang J."/>
            <person name="Liu J."/>
            <person name="Flicek P."/>
            <person name="Searle S."/>
            <person name="Wang J."/>
            <person name="Kuratani S."/>
            <person name="Yin Y."/>
            <person name="Aken B."/>
            <person name="Zhang G."/>
            <person name="Irie N."/>
        </authorList>
    </citation>
    <scope>NUCLEOTIDE SEQUENCE [LARGE SCALE GENOMIC DNA]</scope>
</reference>
<dbReference type="AlphaFoldDB" id="M7B669"/>
<dbReference type="eggNOG" id="ENOG502QQPN">
    <property type="taxonomic scope" value="Eukaryota"/>
</dbReference>
<organism evidence="2 3">
    <name type="scientific">Chelonia mydas</name>
    <name type="common">Green sea-turtle</name>
    <name type="synonym">Chelonia agassizi</name>
    <dbReference type="NCBI Taxonomy" id="8469"/>
    <lineage>
        <taxon>Eukaryota</taxon>
        <taxon>Metazoa</taxon>
        <taxon>Chordata</taxon>
        <taxon>Craniata</taxon>
        <taxon>Vertebrata</taxon>
        <taxon>Euteleostomi</taxon>
        <taxon>Archelosauria</taxon>
        <taxon>Testudinata</taxon>
        <taxon>Testudines</taxon>
        <taxon>Cryptodira</taxon>
        <taxon>Durocryptodira</taxon>
        <taxon>Americhelydia</taxon>
        <taxon>Chelonioidea</taxon>
        <taxon>Cheloniidae</taxon>
        <taxon>Chelonia</taxon>
    </lineage>
</organism>
<dbReference type="EMBL" id="KB536131">
    <property type="protein sequence ID" value="EMP33441.1"/>
    <property type="molecule type" value="Genomic_DNA"/>
</dbReference>
<evidence type="ECO:0000313" key="2">
    <source>
        <dbReference type="EMBL" id="EMP33441.1"/>
    </source>
</evidence>
<feature type="region of interest" description="Disordered" evidence="1">
    <location>
        <begin position="1"/>
        <end position="33"/>
    </location>
</feature>
<evidence type="ECO:0000313" key="3">
    <source>
        <dbReference type="Proteomes" id="UP000031443"/>
    </source>
</evidence>
<feature type="compositionally biased region" description="Acidic residues" evidence="1">
    <location>
        <begin position="15"/>
        <end position="31"/>
    </location>
</feature>
<protein>
    <submittedName>
        <fullName evidence="2">Protein spire like protein 1</fullName>
    </submittedName>
</protein>
<proteinExistence type="predicted"/>
<dbReference type="STRING" id="8469.M7B669"/>
<name>M7B669_CHEMY</name>
<gene>
    <name evidence="2" type="ORF">UY3_09425</name>
</gene>
<accession>M7B669</accession>